<sequence length="109" mass="12848">MMIEGYSKKIQRRQQLTMKIWKRGRIHNFGDSSAEIEELKRIGEERWRLKRERIFEILVVILQAVKNPDESAGLSHLESSLVQAWNDFDNCMQGWLSLTVSSVLNRFLL</sequence>
<evidence type="ECO:0000313" key="2">
    <source>
        <dbReference type="Proteomes" id="UP001157006"/>
    </source>
</evidence>
<organism evidence="1 2">
    <name type="scientific">Vicia faba</name>
    <name type="common">Broad bean</name>
    <name type="synonym">Faba vulgaris</name>
    <dbReference type="NCBI Taxonomy" id="3906"/>
    <lineage>
        <taxon>Eukaryota</taxon>
        <taxon>Viridiplantae</taxon>
        <taxon>Streptophyta</taxon>
        <taxon>Embryophyta</taxon>
        <taxon>Tracheophyta</taxon>
        <taxon>Spermatophyta</taxon>
        <taxon>Magnoliopsida</taxon>
        <taxon>eudicotyledons</taxon>
        <taxon>Gunneridae</taxon>
        <taxon>Pentapetalae</taxon>
        <taxon>rosids</taxon>
        <taxon>fabids</taxon>
        <taxon>Fabales</taxon>
        <taxon>Fabaceae</taxon>
        <taxon>Papilionoideae</taxon>
        <taxon>50 kb inversion clade</taxon>
        <taxon>NPAAA clade</taxon>
        <taxon>Hologalegina</taxon>
        <taxon>IRL clade</taxon>
        <taxon>Fabeae</taxon>
        <taxon>Vicia</taxon>
    </lineage>
</organism>
<accession>A0AAV1AEL0</accession>
<keyword evidence="2" id="KW-1185">Reference proteome</keyword>
<proteinExistence type="predicted"/>
<gene>
    <name evidence="1" type="ORF">VFH_IV107960</name>
</gene>
<reference evidence="1 2" key="1">
    <citation type="submission" date="2023-01" db="EMBL/GenBank/DDBJ databases">
        <authorList>
            <person name="Kreplak J."/>
        </authorList>
    </citation>
    <scope>NUCLEOTIDE SEQUENCE [LARGE SCALE GENOMIC DNA]</scope>
</reference>
<dbReference type="Proteomes" id="UP001157006">
    <property type="component" value="Chromosome 4"/>
</dbReference>
<name>A0AAV1AEL0_VICFA</name>
<dbReference type="AlphaFoldDB" id="A0AAV1AEL0"/>
<protein>
    <submittedName>
        <fullName evidence="1">Uncharacterized protein</fullName>
    </submittedName>
</protein>
<evidence type="ECO:0000313" key="1">
    <source>
        <dbReference type="EMBL" id="CAI8608905.1"/>
    </source>
</evidence>
<dbReference type="EMBL" id="OX451739">
    <property type="protein sequence ID" value="CAI8608905.1"/>
    <property type="molecule type" value="Genomic_DNA"/>
</dbReference>